<gene>
    <name evidence="2" type="ORF">KC19_VG129500</name>
</gene>
<feature type="compositionally biased region" description="Basic and acidic residues" evidence="1">
    <location>
        <begin position="248"/>
        <end position="257"/>
    </location>
</feature>
<comment type="caution">
    <text evidence="2">The sequence shown here is derived from an EMBL/GenBank/DDBJ whole genome shotgun (WGS) entry which is preliminary data.</text>
</comment>
<feature type="region of interest" description="Disordered" evidence="1">
    <location>
        <begin position="181"/>
        <end position="257"/>
    </location>
</feature>
<dbReference type="EMBL" id="CM026426">
    <property type="protein sequence ID" value="KAG0572846.1"/>
    <property type="molecule type" value="Genomic_DNA"/>
</dbReference>
<feature type="compositionally biased region" description="Polar residues" evidence="1">
    <location>
        <begin position="128"/>
        <end position="143"/>
    </location>
</feature>
<organism evidence="2 3">
    <name type="scientific">Ceratodon purpureus</name>
    <name type="common">Fire moss</name>
    <name type="synonym">Dicranum purpureum</name>
    <dbReference type="NCBI Taxonomy" id="3225"/>
    <lineage>
        <taxon>Eukaryota</taxon>
        <taxon>Viridiplantae</taxon>
        <taxon>Streptophyta</taxon>
        <taxon>Embryophyta</taxon>
        <taxon>Bryophyta</taxon>
        <taxon>Bryophytina</taxon>
        <taxon>Bryopsida</taxon>
        <taxon>Dicranidae</taxon>
        <taxon>Pseudoditrichales</taxon>
        <taxon>Ditrichaceae</taxon>
        <taxon>Ceratodon</taxon>
    </lineage>
</organism>
<sequence>MHQSSTLDEQILPSLDDSSLVMGALRTDFIEGILSGEVPEVQTSEQEIKEDLHMADVIAELERERRKNVELLGRVSSLEAKLGCEDSHAGLFLEHINVEVDAQNALKSGGVELRSTKKGDNQYGIPASSASQIFSQKADASSPTDEDLCGIGRNSLASYESMVNWMCREDVSKADIEILNEAGSGDDDDDYDDDDDDDNSELGDNGPRQTDENVFVNLQTKSDEQSKRVSLRVLDSDDSDNEEAGLEDQSRRGEGRKTPLGKRIYWSKRYGYGPYPVGYRGAGILSSYKKAPKIALSPMELKRMLESGVLALRNAQSHTMRKIIVFSCLCIRHGCEEFYQLDFNHFQIFQRGEPYESIKAPGEHLLYSHPSGRTKVFIPNRQNPILCPIRIIDEEKEMRPAGASTPSCLFLCIKYGGRTRNLPQNHGARVSRYVRQRMGRNKLKSFGPLMCQMALLVHVRAGSFFFKTLGITLLFMTGFSDDQVRKETKYRNLNLLRKYHRSDESAKDEQLFHPFPAFFPPAPQLPFSTEAMAAPSQAPVATTLPPQTALPMKKPPPLLVRKDTAPVPALVSAKPKPSADRPYRRIPPIPLHLMKVPKRGRKSKNAVKPKPTPLGPFPFGTFPQYTPVGFPSMVPPGWHPGHGFPPPGPFSFPFPIFSPNTQAVSPGPPPPFFPPYAFPLFMLPPYPSATEQELKQPDEEAMLTATESGNDSGSSQVIEKIGIDAHEHWNAAGDAAGSNNEENDILLKYVET</sequence>
<feature type="region of interest" description="Disordered" evidence="1">
    <location>
        <begin position="115"/>
        <end position="147"/>
    </location>
</feature>
<evidence type="ECO:0000313" key="3">
    <source>
        <dbReference type="Proteomes" id="UP000822688"/>
    </source>
</evidence>
<protein>
    <submittedName>
        <fullName evidence="2">Uncharacterized protein</fullName>
    </submittedName>
</protein>
<accession>A0A8T0HPT4</accession>
<evidence type="ECO:0000256" key="1">
    <source>
        <dbReference type="SAM" id="MobiDB-lite"/>
    </source>
</evidence>
<dbReference type="AlphaFoldDB" id="A0A8T0HPT4"/>
<feature type="compositionally biased region" description="Acidic residues" evidence="1">
    <location>
        <begin position="184"/>
        <end position="201"/>
    </location>
</feature>
<reference evidence="2" key="1">
    <citation type="submission" date="2020-06" db="EMBL/GenBank/DDBJ databases">
        <title>WGS assembly of Ceratodon purpureus strain R40.</title>
        <authorList>
            <person name="Carey S.B."/>
            <person name="Jenkins J."/>
            <person name="Shu S."/>
            <person name="Lovell J.T."/>
            <person name="Sreedasyam A."/>
            <person name="Maumus F."/>
            <person name="Tiley G.P."/>
            <person name="Fernandez-Pozo N."/>
            <person name="Barry K."/>
            <person name="Chen C."/>
            <person name="Wang M."/>
            <person name="Lipzen A."/>
            <person name="Daum C."/>
            <person name="Saski C.A."/>
            <person name="Payton A.C."/>
            <person name="Mcbreen J.C."/>
            <person name="Conrad R.E."/>
            <person name="Kollar L.M."/>
            <person name="Olsson S."/>
            <person name="Huttunen S."/>
            <person name="Landis J.B."/>
            <person name="Wickett N.J."/>
            <person name="Johnson M.G."/>
            <person name="Rensing S.A."/>
            <person name="Grimwood J."/>
            <person name="Schmutz J."/>
            <person name="Mcdaniel S.F."/>
        </authorList>
    </citation>
    <scope>NUCLEOTIDE SEQUENCE</scope>
    <source>
        <strain evidence="2">R40</strain>
    </source>
</reference>
<proteinExistence type="predicted"/>
<feature type="compositionally biased region" description="Acidic residues" evidence="1">
    <location>
        <begin position="236"/>
        <end position="246"/>
    </location>
</feature>
<evidence type="ECO:0000313" key="2">
    <source>
        <dbReference type="EMBL" id="KAG0572846.1"/>
    </source>
</evidence>
<dbReference type="Proteomes" id="UP000822688">
    <property type="component" value="Chromosome V"/>
</dbReference>
<name>A0A8T0HPT4_CERPU</name>
<keyword evidence="3" id="KW-1185">Reference proteome</keyword>